<organism evidence="3 4">
    <name type="scientific">Streptosporangium minutum</name>
    <dbReference type="NCBI Taxonomy" id="569862"/>
    <lineage>
        <taxon>Bacteria</taxon>
        <taxon>Bacillati</taxon>
        <taxon>Actinomycetota</taxon>
        <taxon>Actinomycetes</taxon>
        <taxon>Streptosporangiales</taxon>
        <taxon>Streptosporangiaceae</taxon>
        <taxon>Streptosporangium</taxon>
    </lineage>
</organism>
<dbReference type="Proteomes" id="UP000194761">
    <property type="component" value="Unassembled WGS sequence"/>
</dbReference>
<dbReference type="RefSeq" id="WP_086575950.1">
    <property type="nucleotide sequence ID" value="NZ_NGFP01000123.1"/>
</dbReference>
<evidence type="ECO:0000313" key="3">
    <source>
        <dbReference type="EMBL" id="OUC93827.1"/>
    </source>
</evidence>
<protein>
    <recommendedName>
        <fullName evidence="5">DUF4352 domain-containing protein</fullName>
    </recommendedName>
</protein>
<reference evidence="3 4" key="1">
    <citation type="submission" date="2017-05" db="EMBL/GenBank/DDBJ databases">
        <title>Biotechnological potential of actinobacteria isolated from South African environments.</title>
        <authorList>
            <person name="Le Roes-Hill M."/>
            <person name="Prins A."/>
            <person name="Durrell K.A."/>
        </authorList>
    </citation>
    <scope>NUCLEOTIDE SEQUENCE [LARGE SCALE GENOMIC DNA]</scope>
    <source>
        <strain evidence="3">M26</strain>
    </source>
</reference>
<gene>
    <name evidence="3" type="ORF">CA984_24740</name>
</gene>
<comment type="caution">
    <text evidence="3">The sequence shown here is derived from an EMBL/GenBank/DDBJ whole genome shotgun (WGS) entry which is preliminary data.</text>
</comment>
<feature type="compositionally biased region" description="Low complexity" evidence="2">
    <location>
        <begin position="13"/>
        <end position="23"/>
    </location>
</feature>
<dbReference type="AlphaFoldDB" id="A0A243RGF5"/>
<dbReference type="EMBL" id="NGFP01000123">
    <property type="protein sequence ID" value="OUC93827.1"/>
    <property type="molecule type" value="Genomic_DNA"/>
</dbReference>
<keyword evidence="1" id="KW-0732">Signal</keyword>
<feature type="region of interest" description="Disordered" evidence="2">
    <location>
        <begin position="1"/>
        <end position="23"/>
    </location>
</feature>
<sequence>MTSTVTPARPETASGRRAPAAPGRWRRAGVLAAGAALAVAAVALQTIGLDQEERTAHLTWTGGVGEQVSASRFSARVKAVHVARAVESTGPDGKVEKATTSGVFVIAEVEATANREPQKFGTPTLLTGDGKRYAATDKVDASHTITNPFIQVGWWAESVAVFEVPAAALPGSRLVLAPRNGFIGEALLPEVEIDLGFDEATAGRLTSNAKDVYQLASKK</sequence>
<evidence type="ECO:0000256" key="1">
    <source>
        <dbReference type="ARBA" id="ARBA00022729"/>
    </source>
</evidence>
<evidence type="ECO:0000256" key="2">
    <source>
        <dbReference type="SAM" id="MobiDB-lite"/>
    </source>
</evidence>
<name>A0A243RGF5_9ACTN</name>
<dbReference type="InterPro" id="IPR029050">
    <property type="entry name" value="Immunoprotect_excell_Ig-like"/>
</dbReference>
<accession>A0A243RGF5</accession>
<evidence type="ECO:0000313" key="4">
    <source>
        <dbReference type="Proteomes" id="UP000194761"/>
    </source>
</evidence>
<keyword evidence="4" id="KW-1185">Reference proteome</keyword>
<evidence type="ECO:0008006" key="5">
    <source>
        <dbReference type="Google" id="ProtNLM"/>
    </source>
</evidence>
<dbReference type="Gene3D" id="2.60.40.1240">
    <property type="match status" value="1"/>
</dbReference>
<proteinExistence type="predicted"/>